<sequence length="81" mass="9561">MFHSCTNVTGMPFMCCKSCYSNCHFRNSSQLSLACIGIIIRNEYAMTQWAHESETCVSWPANYKEQTRFLLIRFYYFNFST</sequence>
<organism evidence="1">
    <name type="scientific">Anguilla anguilla</name>
    <name type="common">European freshwater eel</name>
    <name type="synonym">Muraena anguilla</name>
    <dbReference type="NCBI Taxonomy" id="7936"/>
    <lineage>
        <taxon>Eukaryota</taxon>
        <taxon>Metazoa</taxon>
        <taxon>Chordata</taxon>
        <taxon>Craniata</taxon>
        <taxon>Vertebrata</taxon>
        <taxon>Euteleostomi</taxon>
        <taxon>Actinopterygii</taxon>
        <taxon>Neopterygii</taxon>
        <taxon>Teleostei</taxon>
        <taxon>Anguilliformes</taxon>
        <taxon>Anguillidae</taxon>
        <taxon>Anguilla</taxon>
    </lineage>
</organism>
<dbReference type="AlphaFoldDB" id="A0A0E9WDL5"/>
<proteinExistence type="predicted"/>
<dbReference type="EMBL" id="GBXM01020994">
    <property type="protein sequence ID" value="JAH87583.1"/>
    <property type="molecule type" value="Transcribed_RNA"/>
</dbReference>
<accession>A0A0E9WDL5</accession>
<reference evidence="1" key="2">
    <citation type="journal article" date="2015" name="Fish Shellfish Immunol.">
        <title>Early steps in the European eel (Anguilla anguilla)-Vibrio vulnificus interaction in the gills: Role of the RtxA13 toxin.</title>
        <authorList>
            <person name="Callol A."/>
            <person name="Pajuelo D."/>
            <person name="Ebbesson L."/>
            <person name="Teles M."/>
            <person name="MacKenzie S."/>
            <person name="Amaro C."/>
        </authorList>
    </citation>
    <scope>NUCLEOTIDE SEQUENCE</scope>
</reference>
<reference evidence="1" key="1">
    <citation type="submission" date="2014-11" db="EMBL/GenBank/DDBJ databases">
        <authorList>
            <person name="Amaro Gonzalez C."/>
        </authorList>
    </citation>
    <scope>NUCLEOTIDE SEQUENCE</scope>
</reference>
<evidence type="ECO:0000313" key="1">
    <source>
        <dbReference type="EMBL" id="JAH87583.1"/>
    </source>
</evidence>
<protein>
    <submittedName>
        <fullName evidence="1">Uncharacterized protein</fullName>
    </submittedName>
</protein>
<name>A0A0E9WDL5_ANGAN</name>